<sequence length="240" mass="27187">MEKRVLWMVSLLSIHRKLELHIFLAQLHTLDQWKRSHTLTANKKLLKANPPLTSVTGDHHGVQCCVVGLLGVRNLRVFGETGIGKIGKGGIGSPVTSLTQRKRFFHVGFRGENHPMTSPALGEARGSVRLLLTKNHPVPIPQPRLLWYKPVNKQTDHLMASNRRRPWTPVTYEALQVRCRPFGSNWAANNFNYTTQALFHVGFLFLFLKNILVLSSRRESNQLSGSRLPKYHANLAVLHT</sequence>
<gene>
    <name evidence="1" type="ORF">SFRICE_009442</name>
</gene>
<protein>
    <submittedName>
        <fullName evidence="1">SFRICE_009442</fullName>
    </submittedName>
</protein>
<dbReference type="AlphaFoldDB" id="A0A2H1VYJ1"/>
<evidence type="ECO:0000313" key="1">
    <source>
        <dbReference type="EMBL" id="SOQ45877.1"/>
    </source>
</evidence>
<organism evidence="1">
    <name type="scientific">Spodoptera frugiperda</name>
    <name type="common">Fall armyworm</name>
    <dbReference type="NCBI Taxonomy" id="7108"/>
    <lineage>
        <taxon>Eukaryota</taxon>
        <taxon>Metazoa</taxon>
        <taxon>Ecdysozoa</taxon>
        <taxon>Arthropoda</taxon>
        <taxon>Hexapoda</taxon>
        <taxon>Insecta</taxon>
        <taxon>Pterygota</taxon>
        <taxon>Neoptera</taxon>
        <taxon>Endopterygota</taxon>
        <taxon>Lepidoptera</taxon>
        <taxon>Glossata</taxon>
        <taxon>Ditrysia</taxon>
        <taxon>Noctuoidea</taxon>
        <taxon>Noctuidae</taxon>
        <taxon>Amphipyrinae</taxon>
        <taxon>Spodoptera</taxon>
    </lineage>
</organism>
<dbReference type="EMBL" id="ODYU01005226">
    <property type="protein sequence ID" value="SOQ45877.1"/>
    <property type="molecule type" value="Genomic_DNA"/>
</dbReference>
<accession>A0A2H1VYJ1</accession>
<reference evidence="1" key="1">
    <citation type="submission" date="2016-07" db="EMBL/GenBank/DDBJ databases">
        <authorList>
            <person name="Bretaudeau A."/>
        </authorList>
    </citation>
    <scope>NUCLEOTIDE SEQUENCE</scope>
    <source>
        <strain evidence="1">Rice</strain>
        <tissue evidence="1">Whole body</tissue>
    </source>
</reference>
<name>A0A2H1VYJ1_SPOFR</name>
<proteinExistence type="predicted"/>